<keyword evidence="3" id="KW-0813">Transport</keyword>
<dbReference type="AlphaFoldDB" id="A0A543DQB3"/>
<comment type="similarity">
    <text evidence="2">Belongs to the bacterial solute-binding protein 1 family.</text>
</comment>
<sequence length="432" mass="44371">MRPRYVQTVVAGAACALLAACGSVAAPGAPAGGGPQDSSSTLQIAGFDHPYSAAVVEEFRRAHPDITVEVSAVEVTFEEGSVQTLLRSGQAPDVLLVNSGPGRVGLLADGGLVADLSELYAERGLSQRYRPAVLDQITRQGGGAPFEVVEGLDVFQVHFNKEYFTRAGVAVPATFDELRSACGPLADSGTLPMVVGARDNFAGGWLLGALVQSSAGAEAMSEVIYGDGAFDQPAIVRGGEMLRELIDAGCINAGEAAALDQEQAEAAFLAGEAAMTVMPQGPMAELRAEGGDASRFDSFPMPALDPAAAAVPTAGLALSWVVPVDTDAKSAVYEWLDWVSSEEYLQLAADSGMTLAPSRVVPDGANLDPAIQAAVDALATAPGYNPSVYLPASAKDAWYQAVQGLLTGSTSPETAIAGVQAELEKSRAEGGG</sequence>
<dbReference type="SUPFAM" id="SSF53850">
    <property type="entry name" value="Periplasmic binding protein-like II"/>
    <property type="match status" value="1"/>
</dbReference>
<dbReference type="InterPro" id="IPR050490">
    <property type="entry name" value="Bact_solute-bd_prot1"/>
</dbReference>
<dbReference type="PANTHER" id="PTHR43649:SF31">
    <property type="entry name" value="SN-GLYCEROL-3-PHOSPHATE-BINDING PERIPLASMIC PROTEIN UGPB"/>
    <property type="match status" value="1"/>
</dbReference>
<dbReference type="Proteomes" id="UP000315677">
    <property type="component" value="Unassembled WGS sequence"/>
</dbReference>
<evidence type="ECO:0000256" key="4">
    <source>
        <dbReference type="ARBA" id="ARBA00022729"/>
    </source>
</evidence>
<evidence type="ECO:0000313" key="6">
    <source>
        <dbReference type="EMBL" id="TQM11532.1"/>
    </source>
</evidence>
<reference evidence="6 7" key="1">
    <citation type="submission" date="2019-06" db="EMBL/GenBank/DDBJ databases">
        <title>Sequencing the genomes of 1000 actinobacteria strains.</title>
        <authorList>
            <person name="Klenk H.-P."/>
        </authorList>
    </citation>
    <scope>NUCLEOTIDE SEQUENCE [LARGE SCALE GENOMIC DNA]</scope>
    <source>
        <strain evidence="6 7">DSM 45301</strain>
    </source>
</reference>
<organism evidence="6 7">
    <name type="scientific">Pseudonocardia kunmingensis</name>
    <dbReference type="NCBI Taxonomy" id="630975"/>
    <lineage>
        <taxon>Bacteria</taxon>
        <taxon>Bacillati</taxon>
        <taxon>Actinomycetota</taxon>
        <taxon>Actinomycetes</taxon>
        <taxon>Pseudonocardiales</taxon>
        <taxon>Pseudonocardiaceae</taxon>
        <taxon>Pseudonocardia</taxon>
    </lineage>
</organism>
<evidence type="ECO:0000256" key="5">
    <source>
        <dbReference type="SAM" id="SignalP"/>
    </source>
</evidence>
<comment type="caution">
    <text evidence="6">The sequence shown here is derived from an EMBL/GenBank/DDBJ whole genome shotgun (WGS) entry which is preliminary data.</text>
</comment>
<protein>
    <submittedName>
        <fullName evidence="6">Carbohydrate ABC transporter substrate-binding protein (CUT1 family)</fullName>
    </submittedName>
</protein>
<feature type="chain" id="PRO_5022096442" evidence="5">
    <location>
        <begin position="26"/>
        <end position="432"/>
    </location>
</feature>
<dbReference type="Gene3D" id="3.40.190.10">
    <property type="entry name" value="Periplasmic binding protein-like II"/>
    <property type="match status" value="2"/>
</dbReference>
<keyword evidence="7" id="KW-1185">Reference proteome</keyword>
<keyword evidence="4 5" id="KW-0732">Signal</keyword>
<evidence type="ECO:0000256" key="3">
    <source>
        <dbReference type="ARBA" id="ARBA00022448"/>
    </source>
</evidence>
<feature type="signal peptide" evidence="5">
    <location>
        <begin position="1"/>
        <end position="25"/>
    </location>
</feature>
<dbReference type="PANTHER" id="PTHR43649">
    <property type="entry name" value="ARABINOSE-BINDING PROTEIN-RELATED"/>
    <property type="match status" value="1"/>
</dbReference>
<dbReference type="PROSITE" id="PS51257">
    <property type="entry name" value="PROKAR_LIPOPROTEIN"/>
    <property type="match status" value="1"/>
</dbReference>
<name>A0A543DQB3_9PSEU</name>
<comment type="subcellular location">
    <subcellularLocation>
        <location evidence="1">Cell envelope</location>
    </subcellularLocation>
</comment>
<dbReference type="GO" id="GO:0030313">
    <property type="term" value="C:cell envelope"/>
    <property type="evidence" value="ECO:0007669"/>
    <property type="project" value="UniProtKB-SubCell"/>
</dbReference>
<accession>A0A543DQB3</accession>
<evidence type="ECO:0000313" key="7">
    <source>
        <dbReference type="Proteomes" id="UP000315677"/>
    </source>
</evidence>
<evidence type="ECO:0000256" key="2">
    <source>
        <dbReference type="ARBA" id="ARBA00008520"/>
    </source>
</evidence>
<dbReference type="InterPro" id="IPR006059">
    <property type="entry name" value="SBP"/>
</dbReference>
<proteinExistence type="inferred from homology"/>
<gene>
    <name evidence="6" type="ORF">FB558_4097</name>
</gene>
<dbReference type="Pfam" id="PF01547">
    <property type="entry name" value="SBP_bac_1"/>
    <property type="match status" value="1"/>
</dbReference>
<evidence type="ECO:0000256" key="1">
    <source>
        <dbReference type="ARBA" id="ARBA00004196"/>
    </source>
</evidence>
<dbReference type="EMBL" id="VFPA01000002">
    <property type="protein sequence ID" value="TQM11532.1"/>
    <property type="molecule type" value="Genomic_DNA"/>
</dbReference>
<dbReference type="RefSeq" id="WP_170231429.1">
    <property type="nucleotide sequence ID" value="NZ_VFPA01000002.1"/>
</dbReference>